<dbReference type="GO" id="GO:0034755">
    <property type="term" value="P:iron ion transmembrane transport"/>
    <property type="evidence" value="ECO:0007669"/>
    <property type="project" value="TreeGrafter"/>
</dbReference>
<keyword evidence="5 6" id="KW-0472">Membrane</keyword>
<evidence type="ECO:0000256" key="4">
    <source>
        <dbReference type="ARBA" id="ARBA00022989"/>
    </source>
</evidence>
<dbReference type="Proteomes" id="UP000320095">
    <property type="component" value="Unassembled WGS sequence"/>
</dbReference>
<comment type="caution">
    <text evidence="7">The sequence shown here is derived from an EMBL/GenBank/DDBJ whole genome shotgun (WGS) entry which is preliminary data.</text>
</comment>
<organism evidence="7 8">
    <name type="scientific">Mycolicibacterium hodleri</name>
    <dbReference type="NCBI Taxonomy" id="49897"/>
    <lineage>
        <taxon>Bacteria</taxon>
        <taxon>Bacillati</taxon>
        <taxon>Actinomycetota</taxon>
        <taxon>Actinomycetes</taxon>
        <taxon>Mycobacteriales</taxon>
        <taxon>Mycobacteriaceae</taxon>
        <taxon>Mycolicibacterium</taxon>
    </lineage>
</organism>
<dbReference type="InterPro" id="IPR001046">
    <property type="entry name" value="NRAMP_fam"/>
</dbReference>
<dbReference type="NCBIfam" id="NF001923">
    <property type="entry name" value="PRK00701.1"/>
    <property type="match status" value="1"/>
</dbReference>
<feature type="transmembrane region" description="Helical" evidence="6">
    <location>
        <begin position="156"/>
        <end position="175"/>
    </location>
</feature>
<dbReference type="GO" id="GO:0015086">
    <property type="term" value="F:cadmium ion transmembrane transporter activity"/>
    <property type="evidence" value="ECO:0007669"/>
    <property type="project" value="TreeGrafter"/>
</dbReference>
<keyword evidence="4 6" id="KW-1133">Transmembrane helix</keyword>
<protein>
    <submittedName>
        <fullName evidence="7">Divalent metal cation transporter MntH</fullName>
    </submittedName>
</protein>
<comment type="subcellular location">
    <subcellularLocation>
        <location evidence="1">Membrane</location>
        <topology evidence="1">Multi-pass membrane protein</topology>
    </subcellularLocation>
</comment>
<evidence type="ECO:0000313" key="8">
    <source>
        <dbReference type="Proteomes" id="UP000320095"/>
    </source>
</evidence>
<feature type="transmembrane region" description="Helical" evidence="6">
    <location>
        <begin position="290"/>
        <end position="315"/>
    </location>
</feature>
<dbReference type="AlphaFoldDB" id="A0A502EGQ4"/>
<feature type="transmembrane region" description="Helical" evidence="6">
    <location>
        <begin position="127"/>
        <end position="144"/>
    </location>
</feature>
<dbReference type="GO" id="GO:0005886">
    <property type="term" value="C:plasma membrane"/>
    <property type="evidence" value="ECO:0007669"/>
    <property type="project" value="TreeGrafter"/>
</dbReference>
<evidence type="ECO:0000256" key="3">
    <source>
        <dbReference type="ARBA" id="ARBA00022692"/>
    </source>
</evidence>
<feature type="transmembrane region" description="Helical" evidence="6">
    <location>
        <begin position="12"/>
        <end position="32"/>
    </location>
</feature>
<dbReference type="PANTHER" id="PTHR11706:SF33">
    <property type="entry name" value="NATURAL RESISTANCE-ASSOCIATED MACROPHAGE PROTEIN 2"/>
    <property type="match status" value="1"/>
</dbReference>
<dbReference type="RefSeq" id="WP_140688926.1">
    <property type="nucleotide sequence ID" value="NZ_RCZG01000002.1"/>
</dbReference>
<dbReference type="PRINTS" id="PR00447">
    <property type="entry name" value="NATRESASSCMP"/>
</dbReference>
<feature type="transmembrane region" description="Helical" evidence="6">
    <location>
        <begin position="102"/>
        <end position="121"/>
    </location>
</feature>
<accession>A0A502EGQ4</accession>
<gene>
    <name evidence="7" type="primary">mntH</name>
    <name evidence="7" type="ORF">EAH80_06210</name>
</gene>
<dbReference type="GO" id="GO:0005384">
    <property type="term" value="F:manganese ion transmembrane transporter activity"/>
    <property type="evidence" value="ECO:0007669"/>
    <property type="project" value="TreeGrafter"/>
</dbReference>
<evidence type="ECO:0000256" key="5">
    <source>
        <dbReference type="ARBA" id="ARBA00023136"/>
    </source>
</evidence>
<keyword evidence="3 6" id="KW-0812">Transmembrane</keyword>
<dbReference type="OrthoDB" id="9787548at2"/>
<dbReference type="Pfam" id="PF01566">
    <property type="entry name" value="Nramp"/>
    <property type="match status" value="1"/>
</dbReference>
<feature type="transmembrane region" description="Helical" evidence="6">
    <location>
        <begin position="241"/>
        <end position="262"/>
    </location>
</feature>
<name>A0A502EGQ4_9MYCO</name>
<dbReference type="NCBIfam" id="TIGR01197">
    <property type="entry name" value="nramp"/>
    <property type="match status" value="1"/>
</dbReference>
<keyword evidence="8" id="KW-1185">Reference proteome</keyword>
<sequence length="413" mass="43324">MERTELSIAIKAPKRAAVMLLGPAFVASIAYVDPGNVAANVSAGAQYGFLLVWVIVVANVMAGLVQYLSAKLGLVTGRTLPEAVAANCRTRTRIAYWLQAELVAMATDLAEVVGGAIALYLLFDLPLLIGGVITGGVSLLLLAVQNRRGQRVFERVITGLLLVIAIGFLTSLFVQPPRVDEVVGGLVPRFDGAESILLATAMLGATVMPHAVYLHSGLARDRHGRPDAGPPRHRLLRATRYDVGLAMLVAGAVNLAMLLVAATNLQGMENTNSIEGAYAAVQSTLGHTVALFFATGLLASGLASTSVGAYAGAMIMQGLLRKSYPLLLRRLVTLIPALVVLAVGVDPSRALVLSQVVLSFGIPFALVPLVRLTSNRQLMDGAANHRVTTALGWSVAGVISVLNVVLIYLTVTG</sequence>
<dbReference type="NCBIfam" id="NF037982">
    <property type="entry name" value="Nramp_1"/>
    <property type="match status" value="1"/>
</dbReference>
<dbReference type="PANTHER" id="PTHR11706">
    <property type="entry name" value="SOLUTE CARRIER PROTEIN FAMILY 11 MEMBER"/>
    <property type="match status" value="1"/>
</dbReference>
<feature type="transmembrane region" description="Helical" evidence="6">
    <location>
        <begin position="351"/>
        <end position="370"/>
    </location>
</feature>
<evidence type="ECO:0000256" key="6">
    <source>
        <dbReference type="SAM" id="Phobius"/>
    </source>
</evidence>
<feature type="transmembrane region" description="Helical" evidence="6">
    <location>
        <begin position="327"/>
        <end position="345"/>
    </location>
</feature>
<feature type="transmembrane region" description="Helical" evidence="6">
    <location>
        <begin position="195"/>
        <end position="215"/>
    </location>
</feature>
<evidence type="ECO:0000313" key="7">
    <source>
        <dbReference type="EMBL" id="TPG35666.1"/>
    </source>
</evidence>
<reference evidence="7 8" key="1">
    <citation type="journal article" date="2019" name="Environ. Microbiol.">
        <title>Species interactions and distinct microbial communities in high Arctic permafrost affected cryosols are associated with the CH4 and CO2 gas fluxes.</title>
        <authorList>
            <person name="Altshuler I."/>
            <person name="Hamel J."/>
            <person name="Turney S."/>
            <person name="Magnuson E."/>
            <person name="Levesque R."/>
            <person name="Greer C."/>
            <person name="Whyte L.G."/>
        </authorList>
    </citation>
    <scope>NUCLEOTIDE SEQUENCE [LARGE SCALE GENOMIC DNA]</scope>
    <source>
        <strain evidence="7 8">S5.20</strain>
    </source>
</reference>
<proteinExistence type="predicted"/>
<feature type="transmembrane region" description="Helical" evidence="6">
    <location>
        <begin position="44"/>
        <end position="68"/>
    </location>
</feature>
<feature type="transmembrane region" description="Helical" evidence="6">
    <location>
        <begin position="390"/>
        <end position="411"/>
    </location>
</feature>
<dbReference type="EMBL" id="RCZG01000002">
    <property type="protein sequence ID" value="TPG35666.1"/>
    <property type="molecule type" value="Genomic_DNA"/>
</dbReference>
<evidence type="ECO:0000256" key="1">
    <source>
        <dbReference type="ARBA" id="ARBA00004141"/>
    </source>
</evidence>
<keyword evidence="2" id="KW-0813">Transport</keyword>
<evidence type="ECO:0000256" key="2">
    <source>
        <dbReference type="ARBA" id="ARBA00022448"/>
    </source>
</evidence>